<dbReference type="EMBL" id="MT143973">
    <property type="protein sequence ID" value="QJA44124.1"/>
    <property type="molecule type" value="Genomic_DNA"/>
</dbReference>
<reference evidence="1" key="1">
    <citation type="submission" date="2020-03" db="EMBL/GenBank/DDBJ databases">
        <title>The deep terrestrial virosphere.</title>
        <authorList>
            <person name="Holmfeldt K."/>
            <person name="Nilsson E."/>
            <person name="Simone D."/>
            <person name="Lopez-Fernandez M."/>
            <person name="Wu X."/>
            <person name="de Brujin I."/>
            <person name="Lundin D."/>
            <person name="Andersson A."/>
            <person name="Bertilsson S."/>
            <person name="Dopson M."/>
        </authorList>
    </citation>
    <scope>NUCLEOTIDE SEQUENCE</scope>
    <source>
        <strain evidence="3">MM415A00093</strain>
        <strain evidence="2">MM415B00143</strain>
        <strain evidence="1">TM448A00087</strain>
    </source>
</reference>
<name>A0A6H1Z993_9ZZZZ</name>
<organism evidence="1">
    <name type="scientific">viral metagenome</name>
    <dbReference type="NCBI Taxonomy" id="1070528"/>
    <lineage>
        <taxon>unclassified sequences</taxon>
        <taxon>metagenomes</taxon>
        <taxon>organismal metagenomes</taxon>
    </lineage>
</organism>
<evidence type="ECO:0000313" key="3">
    <source>
        <dbReference type="EMBL" id="QJI04554.1"/>
    </source>
</evidence>
<accession>A0A6H1Z993</accession>
<sequence>MRVKAWVLTDEIRIPEIGEWYLWANNTITKRMPEETKFRGPAVRIVKAYEQFPEKTGRRDDGRNYSLE</sequence>
<gene>
    <name evidence="3" type="ORF">MM415A00093_0047</name>
    <name evidence="2" type="ORF">MM415B00143_0055</name>
    <name evidence="1" type="ORF">TM448A00087_0057</name>
</gene>
<dbReference type="EMBL" id="MT145187">
    <property type="protein sequence ID" value="QJI04554.1"/>
    <property type="molecule type" value="Genomic_DNA"/>
</dbReference>
<evidence type="ECO:0000313" key="2">
    <source>
        <dbReference type="EMBL" id="QJA67904.1"/>
    </source>
</evidence>
<dbReference type="AlphaFoldDB" id="A0A6H1Z993"/>
<evidence type="ECO:0000313" key="1">
    <source>
        <dbReference type="EMBL" id="QJA44124.1"/>
    </source>
</evidence>
<protein>
    <submittedName>
        <fullName evidence="1">Uncharacterized protein</fullName>
    </submittedName>
</protein>
<proteinExistence type="predicted"/>
<dbReference type="EMBL" id="MT141577">
    <property type="protein sequence ID" value="QJA67904.1"/>
    <property type="molecule type" value="Genomic_DNA"/>
</dbReference>